<accession>A0A0E9SFM0</accession>
<proteinExistence type="predicted"/>
<reference evidence="1" key="2">
    <citation type="journal article" date="2015" name="Fish Shellfish Immunol.">
        <title>Early steps in the European eel (Anguilla anguilla)-Vibrio vulnificus interaction in the gills: Role of the RtxA13 toxin.</title>
        <authorList>
            <person name="Callol A."/>
            <person name="Pajuelo D."/>
            <person name="Ebbesson L."/>
            <person name="Teles M."/>
            <person name="MacKenzie S."/>
            <person name="Amaro C."/>
        </authorList>
    </citation>
    <scope>NUCLEOTIDE SEQUENCE</scope>
</reference>
<reference evidence="1" key="1">
    <citation type="submission" date="2014-11" db="EMBL/GenBank/DDBJ databases">
        <authorList>
            <person name="Amaro Gonzalez C."/>
        </authorList>
    </citation>
    <scope>NUCLEOTIDE SEQUENCE</scope>
</reference>
<name>A0A0E9SFM0_ANGAN</name>
<dbReference type="AlphaFoldDB" id="A0A0E9SFM0"/>
<organism evidence="1">
    <name type="scientific">Anguilla anguilla</name>
    <name type="common">European freshwater eel</name>
    <name type="synonym">Muraena anguilla</name>
    <dbReference type="NCBI Taxonomy" id="7936"/>
    <lineage>
        <taxon>Eukaryota</taxon>
        <taxon>Metazoa</taxon>
        <taxon>Chordata</taxon>
        <taxon>Craniata</taxon>
        <taxon>Vertebrata</taxon>
        <taxon>Euteleostomi</taxon>
        <taxon>Actinopterygii</taxon>
        <taxon>Neopterygii</taxon>
        <taxon>Teleostei</taxon>
        <taxon>Anguilliformes</taxon>
        <taxon>Anguillidae</taxon>
        <taxon>Anguilla</taxon>
    </lineage>
</organism>
<protein>
    <submittedName>
        <fullName evidence="1">Uncharacterized protein</fullName>
    </submittedName>
</protein>
<dbReference type="EMBL" id="GBXM01069102">
    <property type="protein sequence ID" value="JAH39475.1"/>
    <property type="molecule type" value="Transcribed_RNA"/>
</dbReference>
<evidence type="ECO:0000313" key="1">
    <source>
        <dbReference type="EMBL" id="JAH39475.1"/>
    </source>
</evidence>
<sequence>MQVMRCRALPIRVPVMHQITVLFTESSRVHYFPVVTIISTESIPQRAEIH</sequence>